<comment type="caution">
    <text evidence="1">The sequence shown here is derived from an EMBL/GenBank/DDBJ whole genome shotgun (WGS) entry which is preliminary data.</text>
</comment>
<accession>A0A2H3P8C2</accession>
<reference evidence="1 2" key="1">
    <citation type="submission" date="2017-10" db="EMBL/GenBank/DDBJ databases">
        <title>Draft genome of Longimonas halophila.</title>
        <authorList>
            <person name="Goh K.M."/>
            <person name="Shamsir M.S."/>
            <person name="Lim S.W."/>
        </authorList>
    </citation>
    <scope>NUCLEOTIDE SEQUENCE [LARGE SCALE GENOMIC DNA]</scope>
    <source>
        <strain evidence="1 2">KCTC 42399</strain>
    </source>
</reference>
<evidence type="ECO:0000313" key="1">
    <source>
        <dbReference type="EMBL" id="PEN07955.1"/>
    </source>
</evidence>
<dbReference type="Proteomes" id="UP000221024">
    <property type="component" value="Unassembled WGS sequence"/>
</dbReference>
<organism evidence="1 2">
    <name type="scientific">Longimonas halophila</name>
    <dbReference type="NCBI Taxonomy" id="1469170"/>
    <lineage>
        <taxon>Bacteria</taxon>
        <taxon>Pseudomonadati</taxon>
        <taxon>Rhodothermota</taxon>
        <taxon>Rhodothermia</taxon>
        <taxon>Rhodothermales</taxon>
        <taxon>Salisaetaceae</taxon>
        <taxon>Longimonas</taxon>
    </lineage>
</organism>
<keyword evidence="2" id="KW-1185">Reference proteome</keyword>
<dbReference type="AlphaFoldDB" id="A0A2H3P8C2"/>
<sequence>MQGTIRGDEGRGQGVVDLAFAILVEHPEQAPGARNGFGCTGSKGPCIEVGGVAGGIVAQHVGPVVLGVDGDAEQVRGVGLLGHQFVLQRLKVPGHTRTERGIGAPREYEVNHQRLPVVIVQGDGFAVLVEE</sequence>
<protein>
    <submittedName>
        <fullName evidence="1">Uncharacterized protein</fullName>
    </submittedName>
</protein>
<name>A0A2H3P8C2_9BACT</name>
<proteinExistence type="predicted"/>
<gene>
    <name evidence="1" type="ORF">CRI93_05795</name>
</gene>
<dbReference type="EMBL" id="PDEP01000004">
    <property type="protein sequence ID" value="PEN07955.1"/>
    <property type="molecule type" value="Genomic_DNA"/>
</dbReference>
<evidence type="ECO:0000313" key="2">
    <source>
        <dbReference type="Proteomes" id="UP000221024"/>
    </source>
</evidence>